<accession>A0ABT8KS15</accession>
<sequence length="410" mass="46483">MKILHTADWHLGKRLNDYTRIEEQKEVLNEICDIADKESVDVILVAGDLYDNFNPGNDAIELFYQTMHRLAKNGERAVIAIAGNHDSPDRIEAPDPLARACGIVFLGRPQTEIKCFELETGLKISKSAPGFIELKLPEVNYPLRLLLTPYANETSLKKFLGEEDKEEALRSLLKQSWQQHADNYCDDQGVNILMAHLYFMQKDGEAPEEPDDEKPILHLGGAQAIFSEDIPEQMQYVALGHLHRYQTVAEEPCPMLYSSSPLGYSFSEANQQKFVVIIEAEPKKKVQLKKVSLNAGRKLVRKRFEEVDQALNWLQDNPKTFVELTLVSNTFIDAKTKKALYQAHDGIVSIIPEISGDNTASNEGTSKIDLNKDVRELFKDYFQHRKGQEPNDQLLALLNEVLDTEETGRD</sequence>
<dbReference type="EMBL" id="JAUJEA010000007">
    <property type="protein sequence ID" value="MDN5203516.1"/>
    <property type="molecule type" value="Genomic_DNA"/>
</dbReference>
<protein>
    <recommendedName>
        <fullName evidence="4">Nuclease SbcCD subunit D</fullName>
    </recommendedName>
</protein>
<dbReference type="GO" id="GO:0004527">
    <property type="term" value="F:exonuclease activity"/>
    <property type="evidence" value="ECO:0007669"/>
    <property type="project" value="UniProtKB-KW"/>
</dbReference>
<evidence type="ECO:0000256" key="2">
    <source>
        <dbReference type="ARBA" id="ARBA00022801"/>
    </source>
</evidence>
<dbReference type="SUPFAM" id="SSF56300">
    <property type="entry name" value="Metallo-dependent phosphatases"/>
    <property type="match status" value="1"/>
</dbReference>
<dbReference type="InterPro" id="IPR050535">
    <property type="entry name" value="DNA_Repair-Maintenance_Comp"/>
</dbReference>
<name>A0ABT8KS15_9BACT</name>
<evidence type="ECO:0000313" key="6">
    <source>
        <dbReference type="EMBL" id="MDN5203516.1"/>
    </source>
</evidence>
<organism evidence="6 7">
    <name type="scientific">Splendidivirga corallicola</name>
    <dbReference type="NCBI Taxonomy" id="3051826"/>
    <lineage>
        <taxon>Bacteria</taxon>
        <taxon>Pseudomonadati</taxon>
        <taxon>Bacteroidota</taxon>
        <taxon>Cytophagia</taxon>
        <taxon>Cytophagales</taxon>
        <taxon>Splendidivirgaceae</taxon>
        <taxon>Splendidivirga</taxon>
    </lineage>
</organism>
<comment type="caution">
    <text evidence="6">The sequence shown here is derived from an EMBL/GenBank/DDBJ whole genome shotgun (WGS) entry which is preliminary data.</text>
</comment>
<evidence type="ECO:0000256" key="4">
    <source>
        <dbReference type="RuleBase" id="RU363069"/>
    </source>
</evidence>
<dbReference type="Proteomes" id="UP001172082">
    <property type="component" value="Unassembled WGS sequence"/>
</dbReference>
<keyword evidence="4" id="KW-0255">Endonuclease</keyword>
<dbReference type="RefSeq" id="WP_346753538.1">
    <property type="nucleotide sequence ID" value="NZ_JAUJEA010000007.1"/>
</dbReference>
<dbReference type="InterPro" id="IPR004843">
    <property type="entry name" value="Calcineurin-like_PHP"/>
</dbReference>
<evidence type="ECO:0000259" key="5">
    <source>
        <dbReference type="Pfam" id="PF00149"/>
    </source>
</evidence>
<keyword evidence="7" id="KW-1185">Reference proteome</keyword>
<evidence type="ECO:0000256" key="1">
    <source>
        <dbReference type="ARBA" id="ARBA00022722"/>
    </source>
</evidence>
<evidence type="ECO:0000256" key="3">
    <source>
        <dbReference type="ARBA" id="ARBA00022839"/>
    </source>
</evidence>
<comment type="subunit">
    <text evidence="4">Heterodimer of SbcC and SbcD.</text>
</comment>
<keyword evidence="2 4" id="KW-0378">Hydrolase</keyword>
<dbReference type="PANTHER" id="PTHR30337:SF0">
    <property type="entry name" value="NUCLEASE SBCCD SUBUNIT D"/>
    <property type="match status" value="1"/>
</dbReference>
<keyword evidence="4" id="KW-0235">DNA replication</keyword>
<reference evidence="6" key="1">
    <citation type="submission" date="2023-06" db="EMBL/GenBank/DDBJ databases">
        <title>Genomic of Parafulvivirga corallium.</title>
        <authorList>
            <person name="Wang G."/>
        </authorList>
    </citation>
    <scope>NUCLEOTIDE SEQUENCE</scope>
    <source>
        <strain evidence="6">BMA10</strain>
    </source>
</reference>
<dbReference type="InterPro" id="IPR041796">
    <property type="entry name" value="Mre11_N"/>
</dbReference>
<dbReference type="PANTHER" id="PTHR30337">
    <property type="entry name" value="COMPONENT OF ATP-DEPENDENT DSDNA EXONUCLEASE"/>
    <property type="match status" value="1"/>
</dbReference>
<dbReference type="Pfam" id="PF00149">
    <property type="entry name" value="Metallophos"/>
    <property type="match status" value="1"/>
</dbReference>
<dbReference type="CDD" id="cd00840">
    <property type="entry name" value="MPP_Mre11_N"/>
    <property type="match status" value="1"/>
</dbReference>
<comment type="similarity">
    <text evidence="4">Belongs to the SbcD family.</text>
</comment>
<dbReference type="Gene3D" id="3.60.21.10">
    <property type="match status" value="1"/>
</dbReference>
<feature type="domain" description="Calcineurin-like phosphoesterase" evidence="5">
    <location>
        <begin position="1"/>
        <end position="94"/>
    </location>
</feature>
<gene>
    <name evidence="4" type="primary">sbcD</name>
    <name evidence="6" type="ORF">QQ008_19165</name>
</gene>
<keyword evidence="3 4" id="KW-0269">Exonuclease</keyword>
<dbReference type="InterPro" id="IPR004593">
    <property type="entry name" value="SbcD"/>
</dbReference>
<dbReference type="NCBIfam" id="TIGR00619">
    <property type="entry name" value="sbcd"/>
    <property type="match status" value="1"/>
</dbReference>
<proteinExistence type="inferred from homology"/>
<evidence type="ECO:0000313" key="7">
    <source>
        <dbReference type="Proteomes" id="UP001172082"/>
    </source>
</evidence>
<keyword evidence="4" id="KW-0233">DNA recombination</keyword>
<comment type="function">
    <text evidence="4">SbcCD cleaves DNA hairpin structures. These structures can inhibit DNA replication and are intermediates in certain DNA recombination reactions. The complex acts as a 3'-&gt;5' double strand exonuclease that can open hairpins. It also has a 5' single-strand endonuclease activity.</text>
</comment>
<keyword evidence="1 4" id="KW-0540">Nuclease</keyword>
<dbReference type="InterPro" id="IPR029052">
    <property type="entry name" value="Metallo-depent_PP-like"/>
</dbReference>